<protein>
    <submittedName>
        <fullName evidence="1">Unannotated protein</fullName>
    </submittedName>
</protein>
<evidence type="ECO:0000313" key="1">
    <source>
        <dbReference type="EMBL" id="CAB4579844.1"/>
    </source>
</evidence>
<dbReference type="SFLD" id="SFLDG01129">
    <property type="entry name" value="C1.5:_HAD__Beta-PGM__Phosphata"/>
    <property type="match status" value="1"/>
</dbReference>
<dbReference type="InterPro" id="IPR023198">
    <property type="entry name" value="PGP-like_dom2"/>
</dbReference>
<name>A0A6J6EYW0_9ZZZZ</name>
<dbReference type="Pfam" id="PF13419">
    <property type="entry name" value="HAD_2"/>
    <property type="match status" value="1"/>
</dbReference>
<accession>A0A6J6EYW0</accession>
<dbReference type="EMBL" id="CAEZTV010000057">
    <property type="protein sequence ID" value="CAB4579844.1"/>
    <property type="molecule type" value="Genomic_DNA"/>
</dbReference>
<dbReference type="GO" id="GO:0006281">
    <property type="term" value="P:DNA repair"/>
    <property type="evidence" value="ECO:0007669"/>
    <property type="project" value="TreeGrafter"/>
</dbReference>
<organism evidence="1">
    <name type="scientific">freshwater metagenome</name>
    <dbReference type="NCBI Taxonomy" id="449393"/>
    <lineage>
        <taxon>unclassified sequences</taxon>
        <taxon>metagenomes</taxon>
        <taxon>ecological metagenomes</taxon>
    </lineage>
</organism>
<dbReference type="InterPro" id="IPR023214">
    <property type="entry name" value="HAD_sf"/>
</dbReference>
<dbReference type="InterPro" id="IPR050155">
    <property type="entry name" value="HAD-like_hydrolase_sf"/>
</dbReference>
<dbReference type="Gene3D" id="1.10.150.240">
    <property type="entry name" value="Putative phosphatase, domain 2"/>
    <property type="match status" value="1"/>
</dbReference>
<dbReference type="PANTHER" id="PTHR43434">
    <property type="entry name" value="PHOSPHOGLYCOLATE PHOSPHATASE"/>
    <property type="match status" value="1"/>
</dbReference>
<proteinExistence type="predicted"/>
<dbReference type="Gene3D" id="3.40.50.1000">
    <property type="entry name" value="HAD superfamily/HAD-like"/>
    <property type="match status" value="1"/>
</dbReference>
<dbReference type="GO" id="GO:0008967">
    <property type="term" value="F:phosphoglycolate phosphatase activity"/>
    <property type="evidence" value="ECO:0007669"/>
    <property type="project" value="TreeGrafter"/>
</dbReference>
<gene>
    <name evidence="1" type="ORF">UFOPK1747_00490</name>
</gene>
<dbReference type="GO" id="GO:0005829">
    <property type="term" value="C:cytosol"/>
    <property type="evidence" value="ECO:0007669"/>
    <property type="project" value="TreeGrafter"/>
</dbReference>
<dbReference type="SFLD" id="SFLDS00003">
    <property type="entry name" value="Haloacid_Dehalogenase"/>
    <property type="match status" value="1"/>
</dbReference>
<dbReference type="SUPFAM" id="SSF56784">
    <property type="entry name" value="HAD-like"/>
    <property type="match status" value="1"/>
</dbReference>
<dbReference type="AlphaFoldDB" id="A0A6J6EYW0"/>
<dbReference type="PANTHER" id="PTHR43434:SF1">
    <property type="entry name" value="PHOSPHOGLYCOLATE PHOSPHATASE"/>
    <property type="match status" value="1"/>
</dbReference>
<reference evidence="1" key="1">
    <citation type="submission" date="2020-05" db="EMBL/GenBank/DDBJ databases">
        <authorList>
            <person name="Chiriac C."/>
            <person name="Salcher M."/>
            <person name="Ghai R."/>
            <person name="Kavagutti S V."/>
        </authorList>
    </citation>
    <scope>NUCLEOTIDE SEQUENCE</scope>
</reference>
<sequence>MPRNSNGMKRFRLFWDIDGTLIRTNGAAAIPFKQALSNFLKQEVDLDRKKLSGFTDFEIIQTVSKNYGFKINDEDVENILENYARNLPTALNAGNAHSINAISEVLAEIESSNEYENAIATGNCKPGAVVKLSHINLIDFFETERIFHASVQRQSRDQIIAEAKESLDPGQVGLIIGDSPKDILSAKANELRVLGVATGMHSVDELKAFQPDHIVENTWTKNNLMEAIIKICGD</sequence>
<dbReference type="InterPro" id="IPR036412">
    <property type="entry name" value="HAD-like_sf"/>
</dbReference>
<dbReference type="InterPro" id="IPR041492">
    <property type="entry name" value="HAD_2"/>
</dbReference>